<protein>
    <submittedName>
        <fullName evidence="2">Uncharacterized protein</fullName>
    </submittedName>
</protein>
<evidence type="ECO:0000313" key="2">
    <source>
        <dbReference type="EMBL" id="KKS42319.1"/>
    </source>
</evidence>
<keyword evidence="1" id="KW-1133">Transmembrane helix</keyword>
<feature type="transmembrane region" description="Helical" evidence="1">
    <location>
        <begin position="94"/>
        <end position="111"/>
    </location>
</feature>
<keyword evidence="1" id="KW-0472">Membrane</keyword>
<feature type="transmembrane region" description="Helical" evidence="1">
    <location>
        <begin position="150"/>
        <end position="173"/>
    </location>
</feature>
<comment type="caution">
    <text evidence="2">The sequence shown here is derived from an EMBL/GenBank/DDBJ whole genome shotgun (WGS) entry which is preliminary data.</text>
</comment>
<keyword evidence="1" id="KW-0812">Transmembrane</keyword>
<accession>A0A0G0Z0P0</accession>
<evidence type="ECO:0000313" key="3">
    <source>
        <dbReference type="Proteomes" id="UP000034516"/>
    </source>
</evidence>
<sequence length="182" mass="20360">MQKFTKRFIVWAIVVLFILLIPLAMQFTNEVQWNEAIAYGVILLAIGGIYELWQWLKKRNITYRSAFIVGFMAAFFIGWVNGAVGIIGSEDNPANLLYGAVFIVGLIGSIISRFKPLGMARTLFVAALVQLLIPVFALFIWPAQTSWGEAGVIGVFVFNSIFAILFIVSAMLFRCADKIENR</sequence>
<dbReference type="Proteomes" id="UP000034516">
    <property type="component" value="Unassembled WGS sequence"/>
</dbReference>
<feature type="transmembrane region" description="Helical" evidence="1">
    <location>
        <begin position="65"/>
        <end position="88"/>
    </location>
</feature>
<reference evidence="2 3" key="1">
    <citation type="journal article" date="2015" name="Nature">
        <title>rRNA introns, odd ribosomes, and small enigmatic genomes across a large radiation of phyla.</title>
        <authorList>
            <person name="Brown C.T."/>
            <person name="Hug L.A."/>
            <person name="Thomas B.C."/>
            <person name="Sharon I."/>
            <person name="Castelle C.J."/>
            <person name="Singh A."/>
            <person name="Wilkins M.J."/>
            <person name="Williams K.H."/>
            <person name="Banfield J.F."/>
        </authorList>
    </citation>
    <scope>NUCLEOTIDE SEQUENCE [LARGE SCALE GENOMIC DNA]</scope>
</reference>
<proteinExistence type="predicted"/>
<name>A0A0G0Z0P0_9BACT</name>
<dbReference type="EMBL" id="LCCW01000019">
    <property type="protein sequence ID" value="KKS42319.1"/>
    <property type="molecule type" value="Genomic_DNA"/>
</dbReference>
<evidence type="ECO:0000256" key="1">
    <source>
        <dbReference type="SAM" id="Phobius"/>
    </source>
</evidence>
<feature type="transmembrane region" description="Helical" evidence="1">
    <location>
        <begin position="36"/>
        <end position="53"/>
    </location>
</feature>
<dbReference type="PATRIC" id="fig|1618677.3.peg.368"/>
<feature type="transmembrane region" description="Helical" evidence="1">
    <location>
        <begin position="123"/>
        <end position="144"/>
    </location>
</feature>
<dbReference type="AlphaFoldDB" id="A0A0G0Z0P0"/>
<organism evidence="2 3">
    <name type="scientific">Candidatus Kuenenbacteria bacterium GW2011_GWA2_42_15</name>
    <dbReference type="NCBI Taxonomy" id="1618677"/>
    <lineage>
        <taxon>Bacteria</taxon>
        <taxon>Candidatus Kueneniibacteriota</taxon>
    </lineage>
</organism>
<gene>
    <name evidence="2" type="ORF">UV02_C0019G0008</name>
</gene>